<sequence>MLLFGAQRRAGSRLQTLRELYASFIGENSPEARGRHLLREWLSPVQLAQFDEHRYFDVVGCDTAKRYHINYGTAANIHELDGAGTPRVGWCFAPSARLVPGDVMLAQKIALETNENAALSVANEFPPRMAFNR</sequence>
<dbReference type="AlphaFoldDB" id="A0A5S4WFB3"/>
<dbReference type="OrthoDB" id="8252875at2"/>
<proteinExistence type="predicted"/>
<dbReference type="EMBL" id="VSSR01000040">
    <property type="protein sequence ID" value="TYL80856.1"/>
    <property type="molecule type" value="Genomic_DNA"/>
</dbReference>
<protein>
    <submittedName>
        <fullName evidence="1">Uncharacterized protein</fullName>
    </submittedName>
</protein>
<accession>A0A5S4WFB3</accession>
<evidence type="ECO:0000313" key="2">
    <source>
        <dbReference type="Proteomes" id="UP000324853"/>
    </source>
</evidence>
<organism evidence="1 2">
    <name type="scientific">Bradyrhizobium cytisi</name>
    <dbReference type="NCBI Taxonomy" id="515489"/>
    <lineage>
        <taxon>Bacteria</taxon>
        <taxon>Pseudomonadati</taxon>
        <taxon>Pseudomonadota</taxon>
        <taxon>Alphaproteobacteria</taxon>
        <taxon>Hyphomicrobiales</taxon>
        <taxon>Nitrobacteraceae</taxon>
        <taxon>Bradyrhizobium</taxon>
    </lineage>
</organism>
<evidence type="ECO:0000313" key="1">
    <source>
        <dbReference type="EMBL" id="TYL80856.1"/>
    </source>
</evidence>
<dbReference type="Proteomes" id="UP000324853">
    <property type="component" value="Unassembled WGS sequence"/>
</dbReference>
<name>A0A5S4WFB3_9BRAD</name>
<gene>
    <name evidence="1" type="ORF">FXB38_23790</name>
</gene>
<reference evidence="1 2" key="1">
    <citation type="submission" date="2019-08" db="EMBL/GenBank/DDBJ databases">
        <title>Bradyrhizobium hipponensis sp. nov., a rhizobium isolated from a Lupinus angustifolius root nodule in Tunisia.</title>
        <authorList>
            <person name="Off K."/>
            <person name="Rejili M."/>
            <person name="Mars M."/>
            <person name="Brachmann A."/>
            <person name="Marin M."/>
        </authorList>
    </citation>
    <scope>NUCLEOTIDE SEQUENCE [LARGE SCALE GENOMIC DNA]</scope>
    <source>
        <strain evidence="1 2">CTAW11</strain>
    </source>
</reference>
<dbReference type="RefSeq" id="WP_148753396.1">
    <property type="nucleotide sequence ID" value="NZ_VSSR01000040.1"/>
</dbReference>
<comment type="caution">
    <text evidence="1">The sequence shown here is derived from an EMBL/GenBank/DDBJ whole genome shotgun (WGS) entry which is preliminary data.</text>
</comment>
<keyword evidence="2" id="KW-1185">Reference proteome</keyword>